<evidence type="ECO:0000313" key="2">
    <source>
        <dbReference type="EMBL" id="SLN54733.1"/>
    </source>
</evidence>
<keyword evidence="1" id="KW-0732">Signal</keyword>
<dbReference type="PROSITE" id="PS51257">
    <property type="entry name" value="PROKAR_LIPOPROTEIN"/>
    <property type="match status" value="1"/>
</dbReference>
<organism evidence="2 3">
    <name type="scientific">Roseisalinus antarcticus</name>
    <dbReference type="NCBI Taxonomy" id="254357"/>
    <lineage>
        <taxon>Bacteria</taxon>
        <taxon>Pseudomonadati</taxon>
        <taxon>Pseudomonadota</taxon>
        <taxon>Alphaproteobacteria</taxon>
        <taxon>Rhodobacterales</taxon>
        <taxon>Roseobacteraceae</taxon>
        <taxon>Roseisalinus</taxon>
    </lineage>
</organism>
<keyword evidence="3" id="KW-1185">Reference proteome</keyword>
<proteinExistence type="predicted"/>
<accession>A0A1Y5T8L5</accession>
<reference evidence="2 3" key="1">
    <citation type="submission" date="2017-03" db="EMBL/GenBank/DDBJ databases">
        <authorList>
            <person name="Afonso C.L."/>
            <person name="Miller P.J."/>
            <person name="Scott M.A."/>
            <person name="Spackman E."/>
            <person name="Goraichik I."/>
            <person name="Dimitrov K.M."/>
            <person name="Suarez D.L."/>
            <person name="Swayne D.E."/>
        </authorList>
    </citation>
    <scope>NUCLEOTIDE SEQUENCE [LARGE SCALE GENOMIC DNA]</scope>
    <source>
        <strain evidence="2 3">CECT 7023</strain>
    </source>
</reference>
<name>A0A1Y5T8L5_9RHOB</name>
<dbReference type="AlphaFoldDB" id="A0A1Y5T8L5"/>
<sequence length="164" mass="17823">MKRILAVIAAMVGLSAGAAMACPTYSTGGVEQYQTTGGQLRSPRFFNVTAGGQNNLGGCPHIYNNLGSDRLSYGQSYFTTQPDFSFFLSNMGSVRLVVSVVSECDAALLINTGSANWYFDDDDNGNLDPRISLSRPSNGRMDIWIGTFDGQYCNAQLRMETFAR</sequence>
<protein>
    <submittedName>
        <fullName evidence="2">Uncharacterized protein</fullName>
    </submittedName>
</protein>
<feature type="signal peptide" evidence="1">
    <location>
        <begin position="1"/>
        <end position="21"/>
    </location>
</feature>
<dbReference type="RefSeq" id="WP_200812499.1">
    <property type="nucleotide sequence ID" value="NZ_FWFZ01000011.1"/>
</dbReference>
<evidence type="ECO:0000313" key="3">
    <source>
        <dbReference type="Proteomes" id="UP000193900"/>
    </source>
</evidence>
<evidence type="ECO:0000256" key="1">
    <source>
        <dbReference type="SAM" id="SignalP"/>
    </source>
</evidence>
<dbReference type="Proteomes" id="UP000193900">
    <property type="component" value="Unassembled WGS sequence"/>
</dbReference>
<feature type="chain" id="PRO_5012622023" evidence="1">
    <location>
        <begin position="22"/>
        <end position="164"/>
    </location>
</feature>
<dbReference type="EMBL" id="FWFZ01000011">
    <property type="protein sequence ID" value="SLN54733.1"/>
    <property type="molecule type" value="Genomic_DNA"/>
</dbReference>
<gene>
    <name evidence="2" type="ORF">ROA7023_02466</name>
</gene>